<dbReference type="AlphaFoldDB" id="A0A7Y0DVP6"/>
<evidence type="ECO:0000256" key="1">
    <source>
        <dbReference type="SAM" id="SignalP"/>
    </source>
</evidence>
<name>A0A7Y0DVP6_9GAMM</name>
<feature type="chain" id="PRO_5030753908" evidence="1">
    <location>
        <begin position="25"/>
        <end position="179"/>
    </location>
</feature>
<comment type="caution">
    <text evidence="2">The sequence shown here is derived from an EMBL/GenBank/DDBJ whole genome shotgun (WGS) entry which is preliminary data.</text>
</comment>
<organism evidence="2 3">
    <name type="scientific">Pseudoalteromonas arctica</name>
    <dbReference type="NCBI Taxonomy" id="394751"/>
    <lineage>
        <taxon>Bacteria</taxon>
        <taxon>Pseudomonadati</taxon>
        <taxon>Pseudomonadota</taxon>
        <taxon>Gammaproteobacteria</taxon>
        <taxon>Alteromonadales</taxon>
        <taxon>Pseudoalteromonadaceae</taxon>
        <taxon>Pseudoalteromonas</taxon>
    </lineage>
</organism>
<proteinExistence type="predicted"/>
<dbReference type="Proteomes" id="UP000570493">
    <property type="component" value="Unassembled WGS sequence"/>
</dbReference>
<feature type="signal peptide" evidence="1">
    <location>
        <begin position="1"/>
        <end position="24"/>
    </location>
</feature>
<accession>A0A7Y0DVP6</accession>
<dbReference type="RefSeq" id="WP_169021384.1">
    <property type="nucleotide sequence ID" value="NZ_JABBMT010000040.1"/>
</dbReference>
<gene>
    <name evidence="2" type="ORF">HHO47_17120</name>
</gene>
<sequence length="179" mass="20633">MKIKSMIAITISISYLLSTNSVSAASPENVADILGRDLNVPVIGSLGHVGLWTGSEVLEVLDTEAVIEVNSLSSFVNETEYWGYKVRNPKIHINNRENIIKFGLQQKEFLPSYSLSFMYVAGRWEFKRVYNPVTKDWERKRVIAQKGEFRCDTFIEFAWKRANEKRPYGDTPYVMYSNY</sequence>
<keyword evidence="3" id="KW-1185">Reference proteome</keyword>
<evidence type="ECO:0000313" key="3">
    <source>
        <dbReference type="Proteomes" id="UP000570493"/>
    </source>
</evidence>
<dbReference type="EMBL" id="JABBMT010000040">
    <property type="protein sequence ID" value="NMM42479.1"/>
    <property type="molecule type" value="Genomic_DNA"/>
</dbReference>
<keyword evidence="1" id="KW-0732">Signal</keyword>
<protein>
    <submittedName>
        <fullName evidence="2">Uncharacterized protein</fullName>
    </submittedName>
</protein>
<evidence type="ECO:0000313" key="2">
    <source>
        <dbReference type="EMBL" id="NMM42479.1"/>
    </source>
</evidence>
<reference evidence="2" key="1">
    <citation type="submission" date="2020-04" db="EMBL/GenBank/DDBJ databases">
        <title>Genome Sequencing for Pseudoaltermonas arctica.</title>
        <authorList>
            <person name="Elkins N.S."/>
        </authorList>
    </citation>
    <scope>NUCLEOTIDE SEQUENCE [LARGE SCALE GENOMIC DNA]</scope>
    <source>
        <strain evidence="2">NEC-BIFX-2020_0012</strain>
    </source>
</reference>